<keyword evidence="4" id="KW-1015">Disulfide bond</keyword>
<keyword evidence="1" id="KW-0479">Metal-binding</keyword>
<dbReference type="GO" id="GO:0046872">
    <property type="term" value="F:metal ion binding"/>
    <property type="evidence" value="ECO:0007669"/>
    <property type="project" value="UniProtKB-KW"/>
</dbReference>
<name>A0A674KDU3_9SAUR</name>
<reference evidence="7" key="1">
    <citation type="submission" date="2025-08" db="UniProtKB">
        <authorList>
            <consortium name="Ensembl"/>
        </authorList>
    </citation>
    <scope>IDENTIFICATION</scope>
</reference>
<dbReference type="InterPro" id="IPR016047">
    <property type="entry name" value="M23ase_b-sheet_dom"/>
</dbReference>
<dbReference type="Gene3D" id="2.70.70.10">
    <property type="entry name" value="Glucose Permease (Domain IIA)"/>
    <property type="match status" value="1"/>
</dbReference>
<keyword evidence="2" id="KW-0732">Signal</keyword>
<accession>A0A674KDU3</accession>
<evidence type="ECO:0000256" key="2">
    <source>
        <dbReference type="ARBA" id="ARBA00022729"/>
    </source>
</evidence>
<evidence type="ECO:0000256" key="4">
    <source>
        <dbReference type="ARBA" id="ARBA00023157"/>
    </source>
</evidence>
<keyword evidence="8" id="KW-1185">Reference proteome</keyword>
<feature type="domain" description="M23ase beta-sheet core" evidence="6">
    <location>
        <begin position="59"/>
        <end position="148"/>
    </location>
</feature>
<dbReference type="InParanoid" id="A0A674KDU3"/>
<sequence length="158" mass="17643">EFCQENLLKICFTFVYSISFQVAAGPWGQICAGNPRNKVRGCDKFGCGYYGAPRSRGKKHRGVDVICRDGSTVYAPFSGTIGGRVNPYSKNNAINNGLLLRGSGFCIHMFYIRPVRYSGRINKGQKIGVMLPMQRVYRGMTSHVHVQNCNRSNPTRNL</sequence>
<organism evidence="7 8">
    <name type="scientific">Terrapene triunguis</name>
    <name type="common">Three-toed box turtle</name>
    <dbReference type="NCBI Taxonomy" id="2587831"/>
    <lineage>
        <taxon>Eukaryota</taxon>
        <taxon>Metazoa</taxon>
        <taxon>Chordata</taxon>
        <taxon>Craniata</taxon>
        <taxon>Vertebrata</taxon>
        <taxon>Euteleostomi</taxon>
        <taxon>Archelosauria</taxon>
        <taxon>Testudinata</taxon>
        <taxon>Testudines</taxon>
        <taxon>Cryptodira</taxon>
        <taxon>Durocryptodira</taxon>
        <taxon>Testudinoidea</taxon>
        <taxon>Emydidae</taxon>
        <taxon>Terrapene</taxon>
    </lineage>
</organism>
<dbReference type="AlphaFoldDB" id="A0A674KDU3"/>
<evidence type="ECO:0000313" key="7">
    <source>
        <dbReference type="Ensembl" id="ENSTMTP00000029509.1"/>
    </source>
</evidence>
<evidence type="ECO:0000259" key="6">
    <source>
        <dbReference type="Pfam" id="PF01551"/>
    </source>
</evidence>
<comment type="similarity">
    <text evidence="5">Belongs to the LECT2/MIM-1 family.</text>
</comment>
<reference evidence="7" key="2">
    <citation type="submission" date="2025-09" db="UniProtKB">
        <authorList>
            <consortium name="Ensembl"/>
        </authorList>
    </citation>
    <scope>IDENTIFICATION</scope>
</reference>
<evidence type="ECO:0000256" key="5">
    <source>
        <dbReference type="ARBA" id="ARBA00024361"/>
    </source>
</evidence>
<dbReference type="InterPro" id="IPR011055">
    <property type="entry name" value="Dup_hybrid_motif"/>
</dbReference>
<dbReference type="PANTHER" id="PTHR11329:SF0">
    <property type="entry name" value="LEUKOCYTE CELL-DERIVED CHEMOTAXIN-2"/>
    <property type="match status" value="1"/>
</dbReference>
<evidence type="ECO:0000256" key="1">
    <source>
        <dbReference type="ARBA" id="ARBA00022723"/>
    </source>
</evidence>
<dbReference type="Pfam" id="PF01551">
    <property type="entry name" value="Peptidase_M23"/>
    <property type="match status" value="1"/>
</dbReference>
<dbReference type="Ensembl" id="ENSTMTT00000030587.1">
    <property type="protein sequence ID" value="ENSTMTP00000029509.1"/>
    <property type="gene ID" value="ENSTMTG00000021359.1"/>
</dbReference>
<dbReference type="PANTHER" id="PTHR11329">
    <property type="entry name" value="LEUKOCYTE CELL-DERIVED CHEMOTAXIN 2"/>
    <property type="match status" value="1"/>
</dbReference>
<keyword evidence="3" id="KW-0862">Zinc</keyword>
<protein>
    <recommendedName>
        <fullName evidence="6">M23ase beta-sheet core domain-containing protein</fullName>
    </recommendedName>
</protein>
<evidence type="ECO:0000256" key="3">
    <source>
        <dbReference type="ARBA" id="ARBA00022833"/>
    </source>
</evidence>
<dbReference type="InterPro" id="IPR008663">
    <property type="entry name" value="LECT2"/>
</dbReference>
<proteinExistence type="inferred from homology"/>
<dbReference type="GeneTree" id="ENSGT00390000015484"/>
<dbReference type="Proteomes" id="UP000472274">
    <property type="component" value="Unplaced"/>
</dbReference>
<evidence type="ECO:0000313" key="8">
    <source>
        <dbReference type="Proteomes" id="UP000472274"/>
    </source>
</evidence>